<comment type="caution">
    <text evidence="2">The sequence shown here is derived from an EMBL/GenBank/DDBJ whole genome shotgun (WGS) entry which is preliminary data.</text>
</comment>
<evidence type="ECO:0000313" key="2">
    <source>
        <dbReference type="EMBL" id="KAF8433672.1"/>
    </source>
</evidence>
<sequence length="345" mass="38353">MSNSSWVPDEDPQTLFSERSWLQGVVVSAVAYGITVALYFLSFHLLVREKNRVEFKKRLPLLIYITISFLLGTLFMCALAAFTQMAFIDDRNYPGGPNAYENNEFSIPVDNAGNIAFVLSNWLSDALVVWRFKVIYQRCRVPIWIVMVLPCLMLAGSVALGILFLIQVSTTNPYVTNGINFTLPYLSLSLALNIILTTAIVFRLLTFRYRIVSVLGPKYGTQYTSIAAMIIESAALYSVVSITFLVLFGIGNAVSQVFVQSLNQFQIIATLLIVFRVAQGKGWTEETATHMMTTRKSEASSSELGKMRFASPGPSLTLAGSCEGTKNTSVDFQERSHISNSYYPV</sequence>
<reference evidence="2" key="2">
    <citation type="journal article" date="2020" name="Nat. Commun.">
        <title>Large-scale genome sequencing of mycorrhizal fungi provides insights into the early evolution of symbiotic traits.</title>
        <authorList>
            <person name="Miyauchi S."/>
            <person name="Kiss E."/>
            <person name="Kuo A."/>
            <person name="Drula E."/>
            <person name="Kohler A."/>
            <person name="Sanchez-Garcia M."/>
            <person name="Morin E."/>
            <person name="Andreopoulos B."/>
            <person name="Barry K.W."/>
            <person name="Bonito G."/>
            <person name="Buee M."/>
            <person name="Carver A."/>
            <person name="Chen C."/>
            <person name="Cichocki N."/>
            <person name="Clum A."/>
            <person name="Culley D."/>
            <person name="Crous P.W."/>
            <person name="Fauchery L."/>
            <person name="Girlanda M."/>
            <person name="Hayes R.D."/>
            <person name="Keri Z."/>
            <person name="LaButti K."/>
            <person name="Lipzen A."/>
            <person name="Lombard V."/>
            <person name="Magnuson J."/>
            <person name="Maillard F."/>
            <person name="Murat C."/>
            <person name="Nolan M."/>
            <person name="Ohm R.A."/>
            <person name="Pangilinan J."/>
            <person name="Pereira M.F."/>
            <person name="Perotto S."/>
            <person name="Peter M."/>
            <person name="Pfister S."/>
            <person name="Riley R."/>
            <person name="Sitrit Y."/>
            <person name="Stielow J.B."/>
            <person name="Szollosi G."/>
            <person name="Zifcakova L."/>
            <person name="Stursova M."/>
            <person name="Spatafora J.W."/>
            <person name="Tedersoo L."/>
            <person name="Vaario L.M."/>
            <person name="Yamada A."/>
            <person name="Yan M."/>
            <person name="Wang P."/>
            <person name="Xu J."/>
            <person name="Bruns T."/>
            <person name="Baldrian P."/>
            <person name="Vilgalys R."/>
            <person name="Dunand C."/>
            <person name="Henrissat B."/>
            <person name="Grigoriev I.V."/>
            <person name="Hibbett D."/>
            <person name="Nagy L.G."/>
            <person name="Martin F.M."/>
        </authorList>
    </citation>
    <scope>NUCLEOTIDE SEQUENCE</scope>
    <source>
        <strain evidence="2">BED1</strain>
    </source>
</reference>
<feature type="transmembrane region" description="Helical" evidence="1">
    <location>
        <begin position="61"/>
        <end position="88"/>
    </location>
</feature>
<feature type="transmembrane region" description="Helical" evidence="1">
    <location>
        <begin position="20"/>
        <end position="41"/>
    </location>
</feature>
<protein>
    <submittedName>
        <fullName evidence="2">Uncharacterized protein</fullName>
    </submittedName>
</protein>
<gene>
    <name evidence="2" type="ORF">L210DRAFT_3411449</name>
</gene>
<feature type="transmembrane region" description="Helical" evidence="1">
    <location>
        <begin position="112"/>
        <end position="132"/>
    </location>
</feature>
<feature type="transmembrane region" description="Helical" evidence="1">
    <location>
        <begin position="186"/>
        <end position="205"/>
    </location>
</feature>
<keyword evidence="1" id="KW-0812">Transmembrane</keyword>
<reference evidence="2" key="1">
    <citation type="submission" date="2019-10" db="EMBL/GenBank/DDBJ databases">
        <authorList>
            <consortium name="DOE Joint Genome Institute"/>
            <person name="Kuo A."/>
            <person name="Miyauchi S."/>
            <person name="Kiss E."/>
            <person name="Drula E."/>
            <person name="Kohler A."/>
            <person name="Sanchez-Garcia M."/>
            <person name="Andreopoulos B."/>
            <person name="Barry K.W."/>
            <person name="Bonito G."/>
            <person name="Buee M."/>
            <person name="Carver A."/>
            <person name="Chen C."/>
            <person name="Cichocki N."/>
            <person name="Clum A."/>
            <person name="Culley D."/>
            <person name="Crous P.W."/>
            <person name="Fauchery L."/>
            <person name="Girlanda M."/>
            <person name="Hayes R."/>
            <person name="Keri Z."/>
            <person name="LaButti K."/>
            <person name="Lipzen A."/>
            <person name="Lombard V."/>
            <person name="Magnuson J."/>
            <person name="Maillard F."/>
            <person name="Morin E."/>
            <person name="Murat C."/>
            <person name="Nolan M."/>
            <person name="Ohm R."/>
            <person name="Pangilinan J."/>
            <person name="Pereira M."/>
            <person name="Perotto S."/>
            <person name="Peter M."/>
            <person name="Riley R."/>
            <person name="Sitrit Y."/>
            <person name="Stielow B."/>
            <person name="Szollosi G."/>
            <person name="Zifcakova L."/>
            <person name="Stursova M."/>
            <person name="Spatafora J.W."/>
            <person name="Tedersoo L."/>
            <person name="Vaario L.-M."/>
            <person name="Yamada A."/>
            <person name="Yan M."/>
            <person name="Wang P."/>
            <person name="Xu J."/>
            <person name="Bruns T."/>
            <person name="Baldrian P."/>
            <person name="Vilgalys R."/>
            <person name="Henrissat B."/>
            <person name="Grigoriev I.V."/>
            <person name="Hibbett D."/>
            <person name="Nagy L.G."/>
            <person name="Martin F.M."/>
        </authorList>
    </citation>
    <scope>NUCLEOTIDE SEQUENCE</scope>
    <source>
        <strain evidence="2">BED1</strain>
    </source>
</reference>
<dbReference type="EMBL" id="WHUW01000032">
    <property type="protein sequence ID" value="KAF8433672.1"/>
    <property type="molecule type" value="Genomic_DNA"/>
</dbReference>
<accession>A0AAD4BKJ5</accession>
<dbReference type="AlphaFoldDB" id="A0AAD4BKJ5"/>
<keyword evidence="3" id="KW-1185">Reference proteome</keyword>
<feature type="transmembrane region" description="Helical" evidence="1">
    <location>
        <begin position="144"/>
        <end position="166"/>
    </location>
</feature>
<name>A0AAD4BKJ5_BOLED</name>
<feature type="transmembrane region" description="Helical" evidence="1">
    <location>
        <begin position="226"/>
        <end position="251"/>
    </location>
</feature>
<keyword evidence="1" id="KW-0472">Membrane</keyword>
<evidence type="ECO:0000256" key="1">
    <source>
        <dbReference type="SAM" id="Phobius"/>
    </source>
</evidence>
<organism evidence="2 3">
    <name type="scientific">Boletus edulis BED1</name>
    <dbReference type="NCBI Taxonomy" id="1328754"/>
    <lineage>
        <taxon>Eukaryota</taxon>
        <taxon>Fungi</taxon>
        <taxon>Dikarya</taxon>
        <taxon>Basidiomycota</taxon>
        <taxon>Agaricomycotina</taxon>
        <taxon>Agaricomycetes</taxon>
        <taxon>Agaricomycetidae</taxon>
        <taxon>Boletales</taxon>
        <taxon>Boletineae</taxon>
        <taxon>Boletaceae</taxon>
        <taxon>Boletoideae</taxon>
        <taxon>Boletus</taxon>
    </lineage>
</organism>
<keyword evidence="1" id="KW-1133">Transmembrane helix</keyword>
<evidence type="ECO:0000313" key="3">
    <source>
        <dbReference type="Proteomes" id="UP001194468"/>
    </source>
</evidence>
<proteinExistence type="predicted"/>
<dbReference type="Proteomes" id="UP001194468">
    <property type="component" value="Unassembled WGS sequence"/>
</dbReference>